<dbReference type="CDD" id="cd04590">
    <property type="entry name" value="CBS_pair_CorC_HlyC_assoc"/>
    <property type="match status" value="1"/>
</dbReference>
<evidence type="ECO:0000256" key="10">
    <source>
        <dbReference type="SAM" id="Phobius"/>
    </source>
</evidence>
<keyword evidence="7 9" id="KW-0472">Membrane</keyword>
<protein>
    <submittedName>
        <fullName evidence="13">Hemolysin</fullName>
    </submittedName>
</protein>
<dbReference type="SMART" id="SM01091">
    <property type="entry name" value="CorC_HlyC"/>
    <property type="match status" value="1"/>
</dbReference>
<evidence type="ECO:0000313" key="14">
    <source>
        <dbReference type="Proteomes" id="UP001519307"/>
    </source>
</evidence>
<evidence type="ECO:0000256" key="9">
    <source>
        <dbReference type="PROSITE-ProRule" id="PRU01193"/>
    </source>
</evidence>
<reference evidence="13 14" key="1">
    <citation type="submission" date="2021-03" db="EMBL/GenBank/DDBJ databases">
        <title>Genomic Encyclopedia of Type Strains, Phase IV (KMG-IV): sequencing the most valuable type-strain genomes for metagenomic binning, comparative biology and taxonomic classification.</title>
        <authorList>
            <person name="Goeker M."/>
        </authorList>
    </citation>
    <scope>NUCLEOTIDE SEQUENCE [LARGE SCALE GENOMIC DNA]</scope>
    <source>
        <strain evidence="13 14">DSM 28783</strain>
    </source>
</reference>
<evidence type="ECO:0000256" key="7">
    <source>
        <dbReference type="ARBA" id="ARBA00023136"/>
    </source>
</evidence>
<evidence type="ECO:0000256" key="3">
    <source>
        <dbReference type="ARBA" id="ARBA00022692"/>
    </source>
</evidence>
<dbReference type="SUPFAM" id="SSF54631">
    <property type="entry name" value="CBS-domain pair"/>
    <property type="match status" value="1"/>
</dbReference>
<dbReference type="InterPro" id="IPR046342">
    <property type="entry name" value="CBS_dom_sf"/>
</dbReference>
<dbReference type="Proteomes" id="UP001519307">
    <property type="component" value="Unassembled WGS sequence"/>
</dbReference>
<dbReference type="RefSeq" id="WP_209701072.1">
    <property type="nucleotide sequence ID" value="NZ_JAGGLM010000003.1"/>
</dbReference>
<comment type="caution">
    <text evidence="13">The sequence shown here is derived from an EMBL/GenBank/DDBJ whole genome shotgun (WGS) entry which is preliminary data.</text>
</comment>
<dbReference type="PROSITE" id="PS51371">
    <property type="entry name" value="CBS"/>
    <property type="match status" value="2"/>
</dbReference>
<dbReference type="InterPro" id="IPR005170">
    <property type="entry name" value="Transptr-assoc_dom"/>
</dbReference>
<dbReference type="InterPro" id="IPR036318">
    <property type="entry name" value="FAD-bd_PCMH-like_sf"/>
</dbReference>
<evidence type="ECO:0000259" key="12">
    <source>
        <dbReference type="PROSITE" id="PS51846"/>
    </source>
</evidence>
<keyword evidence="14" id="KW-1185">Reference proteome</keyword>
<evidence type="ECO:0000256" key="1">
    <source>
        <dbReference type="ARBA" id="ARBA00004141"/>
    </source>
</evidence>
<gene>
    <name evidence="13" type="ORF">J2Z42_000805</name>
</gene>
<dbReference type="PANTHER" id="PTHR22777:SF17">
    <property type="entry name" value="UPF0053 PROTEIN SLL0260"/>
    <property type="match status" value="1"/>
</dbReference>
<comment type="subcellular location">
    <subcellularLocation>
        <location evidence="1">Membrane</location>
        <topology evidence="1">Multi-pass membrane protein</topology>
    </subcellularLocation>
</comment>
<feature type="domain" description="CBS" evidence="11">
    <location>
        <begin position="289"/>
        <end position="346"/>
    </location>
</feature>
<sequence length="439" mass="49435">MDSGPSSVLFDLFFIFILIILNAFFSAAEIAIVSMNKSKIKIIADKGNKKAQLLLNLIKEPNKFLATIQDVITLAGFLASALSATSLSKPLAKVLENLNVPSSNEISIILGTIILSYFTLVLGELFPKKVALQNSEKVALFVVKPLLFTSKITFLFDKILTLSVNALSKAAKIKYTSKNNNISIEEIQLMIDAGEETGIINETEKEMINGVFKFDDTLAKNIMTPKVNVFALDVNTPLDEILRELAKQQYSRIPIYEDVIDNIIGILYMKDLFIEFHNGTLDHKSARDIIRTAYFVPETKNIDELFEEMQSTNNHMAVLIDEYGDFTGIVTIDDLIEEVMGNIPDEHDKYDDMDPIKKLNSNTYIVDGLVPIDDVNEELNINLPCDVFDTLGGFVIDLLGHIPKHNEYKSLRYNNLIFKIESVKERRIDKVKILIENDN</sequence>
<keyword evidence="6 8" id="KW-0129">CBS domain</keyword>
<proteinExistence type="inferred from homology"/>
<keyword evidence="3 9" id="KW-0812">Transmembrane</keyword>
<dbReference type="Pfam" id="PF01595">
    <property type="entry name" value="CNNM"/>
    <property type="match status" value="1"/>
</dbReference>
<comment type="similarity">
    <text evidence="2">Belongs to the UPF0053 family.</text>
</comment>
<evidence type="ECO:0000256" key="4">
    <source>
        <dbReference type="ARBA" id="ARBA00022737"/>
    </source>
</evidence>
<dbReference type="Pfam" id="PF03471">
    <property type="entry name" value="CorC_HlyC"/>
    <property type="match status" value="1"/>
</dbReference>
<feature type="transmembrane region" description="Helical" evidence="10">
    <location>
        <begin position="12"/>
        <end position="33"/>
    </location>
</feature>
<organism evidence="13 14">
    <name type="scientific">Clostridium algifaecis</name>
    <dbReference type="NCBI Taxonomy" id="1472040"/>
    <lineage>
        <taxon>Bacteria</taxon>
        <taxon>Bacillati</taxon>
        <taxon>Bacillota</taxon>
        <taxon>Clostridia</taxon>
        <taxon>Eubacteriales</taxon>
        <taxon>Clostridiaceae</taxon>
        <taxon>Clostridium</taxon>
    </lineage>
</organism>
<dbReference type="InterPro" id="IPR044751">
    <property type="entry name" value="Ion_transp-like_CBS"/>
</dbReference>
<dbReference type="EMBL" id="JAGGLM010000003">
    <property type="protein sequence ID" value="MBP2032140.1"/>
    <property type="molecule type" value="Genomic_DNA"/>
</dbReference>
<keyword evidence="5 9" id="KW-1133">Transmembrane helix</keyword>
<evidence type="ECO:0000313" key="13">
    <source>
        <dbReference type="EMBL" id="MBP2032140.1"/>
    </source>
</evidence>
<dbReference type="SUPFAM" id="SSF56176">
    <property type="entry name" value="FAD-binding/transporter-associated domain-like"/>
    <property type="match status" value="1"/>
</dbReference>
<evidence type="ECO:0000256" key="2">
    <source>
        <dbReference type="ARBA" id="ARBA00006337"/>
    </source>
</evidence>
<dbReference type="InterPro" id="IPR000644">
    <property type="entry name" value="CBS_dom"/>
</dbReference>
<dbReference type="Pfam" id="PF00571">
    <property type="entry name" value="CBS"/>
    <property type="match status" value="2"/>
</dbReference>
<dbReference type="InterPro" id="IPR002550">
    <property type="entry name" value="CNNM"/>
</dbReference>
<evidence type="ECO:0000259" key="11">
    <source>
        <dbReference type="PROSITE" id="PS51371"/>
    </source>
</evidence>
<name>A0ABS4KQ31_9CLOT</name>
<dbReference type="Gene3D" id="3.10.580.10">
    <property type="entry name" value="CBS-domain"/>
    <property type="match status" value="1"/>
</dbReference>
<dbReference type="Gene3D" id="3.30.465.10">
    <property type="match status" value="1"/>
</dbReference>
<feature type="domain" description="CBS" evidence="11">
    <location>
        <begin position="223"/>
        <end position="285"/>
    </location>
</feature>
<keyword evidence="4" id="KW-0677">Repeat</keyword>
<dbReference type="PROSITE" id="PS51846">
    <property type="entry name" value="CNNM"/>
    <property type="match status" value="1"/>
</dbReference>
<evidence type="ECO:0000256" key="5">
    <source>
        <dbReference type="ARBA" id="ARBA00022989"/>
    </source>
</evidence>
<evidence type="ECO:0000256" key="6">
    <source>
        <dbReference type="ARBA" id="ARBA00023122"/>
    </source>
</evidence>
<accession>A0ABS4KQ31</accession>
<dbReference type="InterPro" id="IPR016169">
    <property type="entry name" value="FAD-bd_PCMH_sub2"/>
</dbReference>
<evidence type="ECO:0000256" key="8">
    <source>
        <dbReference type="PROSITE-ProRule" id="PRU00703"/>
    </source>
</evidence>
<feature type="domain" description="CNNM transmembrane" evidence="12">
    <location>
        <begin position="4"/>
        <end position="204"/>
    </location>
</feature>
<feature type="transmembrane region" description="Helical" evidence="10">
    <location>
        <begin position="106"/>
        <end position="126"/>
    </location>
</feature>
<dbReference type="PANTHER" id="PTHR22777">
    <property type="entry name" value="HEMOLYSIN-RELATED"/>
    <property type="match status" value="1"/>
</dbReference>